<dbReference type="RefSeq" id="WP_132007099.1">
    <property type="nucleotide sequence ID" value="NZ_JBHUNN010000001.1"/>
</dbReference>
<dbReference type="Gene3D" id="3.40.50.2300">
    <property type="match status" value="2"/>
</dbReference>
<evidence type="ECO:0000256" key="1">
    <source>
        <dbReference type="ARBA" id="ARBA00010062"/>
    </source>
</evidence>
<comment type="caution">
    <text evidence="5">The sequence shown here is derived from an EMBL/GenBank/DDBJ whole genome shotgun (WGS) entry which is preliminary data.</text>
</comment>
<keyword evidence="6" id="KW-1185">Reference proteome</keyword>
<reference evidence="5 6" key="1">
    <citation type="submission" date="2019-03" db="EMBL/GenBank/DDBJ databases">
        <title>Genomic Encyclopedia of Type Strains, Phase IV (KMG-IV): sequencing the most valuable type-strain genomes for metagenomic binning, comparative biology and taxonomic classification.</title>
        <authorList>
            <person name="Goeker M."/>
        </authorList>
    </citation>
    <scope>NUCLEOTIDE SEQUENCE [LARGE SCALE GENOMIC DNA]</scope>
    <source>
        <strain evidence="5 6">DSM 22958</strain>
    </source>
</reference>
<name>A0A4R2GT31_9HYPH</name>
<evidence type="ECO:0000256" key="3">
    <source>
        <dbReference type="SAM" id="SignalP"/>
    </source>
</evidence>
<accession>A0A4R2GT31</accession>
<organism evidence="5 6">
    <name type="scientific">Camelimonas lactis</name>
    <dbReference type="NCBI Taxonomy" id="659006"/>
    <lineage>
        <taxon>Bacteria</taxon>
        <taxon>Pseudomonadati</taxon>
        <taxon>Pseudomonadota</taxon>
        <taxon>Alphaproteobacteria</taxon>
        <taxon>Hyphomicrobiales</taxon>
        <taxon>Chelatococcaceae</taxon>
        <taxon>Camelimonas</taxon>
    </lineage>
</organism>
<dbReference type="OrthoDB" id="9770729at2"/>
<dbReference type="Pfam" id="PF13458">
    <property type="entry name" value="Peripla_BP_6"/>
    <property type="match status" value="1"/>
</dbReference>
<gene>
    <name evidence="5" type="ORF">EV666_10871</name>
</gene>
<dbReference type="InterPro" id="IPR028081">
    <property type="entry name" value="Leu-bd"/>
</dbReference>
<comment type="similarity">
    <text evidence="1">Belongs to the leucine-binding protein family.</text>
</comment>
<feature type="signal peptide" evidence="3">
    <location>
        <begin position="1"/>
        <end position="21"/>
    </location>
</feature>
<dbReference type="Proteomes" id="UP000294881">
    <property type="component" value="Unassembled WGS sequence"/>
</dbReference>
<sequence length="401" mass="43580">MRALVTGLIAAVMTLSAPAWAQSKSPGKAYDVGASDTEIRIGQTIPHSGPGAPYGVIGRSMKAYFDMLNETKGGINGRKVVFLSMDDAYSTPKTVEQTRKLVEQDGVLALFGSTSSAGQLAVQKYLNSKGVPQLYLFTGASRWNNPKEFPWTVPGQALYPTEGHILAKYALKKVPEPRVALLYQNDEFGRDYVKGFREALGDRADSLIISEASYDLTDPTIDSQVLKLYQSGANVVLDASTGKASSQAIRKMAELGWKPLHLISSTAVGAPMINAAGKENAAGLTTARTFRSLGSPEWANDPEILQFHAFRKKYLPNVDPDNDLAFIAYSAATVLALGLERCGDELTRKNLLKQMTSMNGVKAPALLPGVAYAITPNDYTPFRKLYISVFDGQKWNQEDID</sequence>
<proteinExistence type="inferred from homology"/>
<dbReference type="EMBL" id="SLWL01000008">
    <property type="protein sequence ID" value="TCO12748.1"/>
    <property type="molecule type" value="Genomic_DNA"/>
</dbReference>
<evidence type="ECO:0000256" key="2">
    <source>
        <dbReference type="ARBA" id="ARBA00022729"/>
    </source>
</evidence>
<dbReference type="AlphaFoldDB" id="A0A4R2GT31"/>
<dbReference type="CDD" id="cd06343">
    <property type="entry name" value="PBP1_ABC_ligand_binding-like"/>
    <property type="match status" value="1"/>
</dbReference>
<feature type="domain" description="Leucine-binding protein" evidence="4">
    <location>
        <begin position="38"/>
        <end position="388"/>
    </location>
</feature>
<evidence type="ECO:0000313" key="5">
    <source>
        <dbReference type="EMBL" id="TCO12748.1"/>
    </source>
</evidence>
<evidence type="ECO:0000313" key="6">
    <source>
        <dbReference type="Proteomes" id="UP000294881"/>
    </source>
</evidence>
<dbReference type="InterPro" id="IPR028082">
    <property type="entry name" value="Peripla_BP_I"/>
</dbReference>
<feature type="chain" id="PRO_5020197234" evidence="3">
    <location>
        <begin position="22"/>
        <end position="401"/>
    </location>
</feature>
<dbReference type="SUPFAM" id="SSF53822">
    <property type="entry name" value="Periplasmic binding protein-like I"/>
    <property type="match status" value="1"/>
</dbReference>
<protein>
    <submittedName>
        <fullName evidence="5">ABC-type branched-subunit amino acid transport system substrate-binding protein</fullName>
    </submittedName>
</protein>
<evidence type="ECO:0000259" key="4">
    <source>
        <dbReference type="Pfam" id="PF13458"/>
    </source>
</evidence>
<dbReference type="PANTHER" id="PTHR47235:SF1">
    <property type="entry name" value="BLR6548 PROTEIN"/>
    <property type="match status" value="1"/>
</dbReference>
<keyword evidence="2 3" id="KW-0732">Signal</keyword>
<dbReference type="PANTHER" id="PTHR47235">
    <property type="entry name" value="BLR6548 PROTEIN"/>
    <property type="match status" value="1"/>
</dbReference>